<dbReference type="Proteomes" id="UP000750197">
    <property type="component" value="Unassembled WGS sequence"/>
</dbReference>
<reference evidence="1" key="1">
    <citation type="submission" date="2021-05" db="EMBL/GenBank/DDBJ databases">
        <title>Genomic insights into ecological role and evolution of a novel Thermoplasmata order Candidatus Sysuiplasmatales.</title>
        <authorList>
            <person name="Yuan Y."/>
        </authorList>
    </citation>
    <scope>NUCLEOTIDE SEQUENCE</scope>
    <source>
        <strain evidence="1">TUT19-bin139</strain>
    </source>
</reference>
<name>A0A8J7YX07_9ARCH</name>
<gene>
    <name evidence="1" type="ORF">KIY12_06845</name>
</gene>
<evidence type="ECO:0000313" key="1">
    <source>
        <dbReference type="EMBL" id="MBX8644419.1"/>
    </source>
</evidence>
<accession>A0A8J7YX07</accession>
<organism evidence="1 2">
    <name type="scientific">Candidatus Sysuiplasma superficiale</name>
    <dbReference type="NCBI Taxonomy" id="2823368"/>
    <lineage>
        <taxon>Archaea</taxon>
        <taxon>Methanobacteriati</taxon>
        <taxon>Thermoplasmatota</taxon>
        <taxon>Thermoplasmata</taxon>
        <taxon>Candidatus Sysuiplasmatales</taxon>
        <taxon>Candidatus Sysuiplasmataceae</taxon>
        <taxon>Candidatus Sysuiplasma</taxon>
    </lineage>
</organism>
<dbReference type="AlphaFoldDB" id="A0A8J7YX07"/>
<evidence type="ECO:0000313" key="2">
    <source>
        <dbReference type="Proteomes" id="UP000750197"/>
    </source>
</evidence>
<protein>
    <submittedName>
        <fullName evidence="1">Uncharacterized protein</fullName>
    </submittedName>
</protein>
<sequence>MSLSENDNIIKEGERHGVSPERTLELINLFRRTYRSDPGDFSMLLEVLE</sequence>
<dbReference type="EMBL" id="JAHEAC010000061">
    <property type="protein sequence ID" value="MBX8644419.1"/>
    <property type="molecule type" value="Genomic_DNA"/>
</dbReference>
<proteinExistence type="predicted"/>
<comment type="caution">
    <text evidence="1">The sequence shown here is derived from an EMBL/GenBank/DDBJ whole genome shotgun (WGS) entry which is preliminary data.</text>
</comment>